<dbReference type="RefSeq" id="WP_099343263.1">
    <property type="nucleotide sequence ID" value="NZ_CP032098.1"/>
</dbReference>
<evidence type="ECO:0000256" key="1">
    <source>
        <dbReference type="SAM" id="Phobius"/>
    </source>
</evidence>
<name>A0A2G1DFI2_9BACT</name>
<dbReference type="Proteomes" id="UP000221222">
    <property type="component" value="Unassembled WGS sequence"/>
</dbReference>
<reference evidence="4 5" key="1">
    <citation type="submission" date="2017-09" db="EMBL/GenBank/DDBJ databases">
        <title>Arcobacter canalis sp. nov., a new species isolated from a water canal contaminated with urban sewage.</title>
        <authorList>
            <person name="Perez-Cataluna A."/>
            <person name="Salas-Masso N."/>
            <person name="Figueras M.J."/>
        </authorList>
    </citation>
    <scope>NUCLEOTIDE SEQUENCE [LARGE SCALE GENOMIC DNA]</scope>
    <source>
        <strain evidence="4 5">F98-3</strain>
    </source>
</reference>
<keyword evidence="1" id="KW-1133">Transmembrane helix</keyword>
<evidence type="ECO:0000313" key="4">
    <source>
        <dbReference type="EMBL" id="PHO17214.1"/>
    </source>
</evidence>
<dbReference type="SUPFAM" id="SSF53448">
    <property type="entry name" value="Nucleotide-diphospho-sugar transferases"/>
    <property type="match status" value="1"/>
</dbReference>
<dbReference type="Gene3D" id="3.90.550.10">
    <property type="entry name" value="Spore Coat Polysaccharide Biosynthesis Protein SpsA, Chain A"/>
    <property type="match status" value="1"/>
</dbReference>
<dbReference type="InterPro" id="IPR001173">
    <property type="entry name" value="Glyco_trans_2-like"/>
</dbReference>
<sequence>MNEIKISIVIPTYNREKKVLNTIKSVIKTFDGHCEYEIIVIDDKSTDDTVLKLNKYFDKEIKNKLIKIFINKKNLGVTGSRNRGFFLSSNDFVFFLDSDDEFISNNSKHILNYLNKNIDSPMIFFRCIDEKNNFVGTRFDFEKKIEIFEYIQKGSYGEILCVINKNIVNDTPFEEELRGYEGLSLARIINKYGFAILSDVIARLYNCDGEDRLSVNSGFLRRMPLLSKGHFLMLKEFGKFMTLKSKFFYFIKAILYYIIGNIYNFMKGNK</sequence>
<dbReference type="KEGG" id="amol:AMOL_0798"/>
<dbReference type="CDD" id="cd00761">
    <property type="entry name" value="Glyco_tranf_GTA_type"/>
    <property type="match status" value="1"/>
</dbReference>
<reference evidence="3 6" key="2">
    <citation type="submission" date="2018-08" db="EMBL/GenBank/DDBJ databases">
        <title>Complete genome of the Arcobacter molluscorum type strain LMG 25693.</title>
        <authorList>
            <person name="Miller W.G."/>
            <person name="Yee E."/>
            <person name="Bono J.L."/>
        </authorList>
    </citation>
    <scope>NUCLEOTIDE SEQUENCE [LARGE SCALE GENOMIC DNA]</scope>
    <source>
        <strain evidence="3 6">CECT 7696</strain>
    </source>
</reference>
<dbReference type="GO" id="GO:0016758">
    <property type="term" value="F:hexosyltransferase activity"/>
    <property type="evidence" value="ECO:0007669"/>
    <property type="project" value="UniProtKB-ARBA"/>
</dbReference>
<dbReference type="PANTHER" id="PTHR22916">
    <property type="entry name" value="GLYCOSYLTRANSFERASE"/>
    <property type="match status" value="1"/>
</dbReference>
<feature type="domain" description="Glycosyltransferase 2-like" evidence="2">
    <location>
        <begin position="7"/>
        <end position="138"/>
    </location>
</feature>
<feature type="transmembrane region" description="Helical" evidence="1">
    <location>
        <begin position="247"/>
        <end position="266"/>
    </location>
</feature>
<protein>
    <submittedName>
        <fullName evidence="3">Glycosyltransferase, family 2</fullName>
    </submittedName>
</protein>
<accession>A0A2G1DFI2</accession>
<dbReference type="AlphaFoldDB" id="A0A2G1DFI2"/>
<dbReference type="Pfam" id="PF00535">
    <property type="entry name" value="Glycos_transf_2"/>
    <property type="match status" value="1"/>
</dbReference>
<dbReference type="PANTHER" id="PTHR22916:SF3">
    <property type="entry name" value="UDP-GLCNAC:BETAGAL BETA-1,3-N-ACETYLGLUCOSAMINYLTRANSFERASE-LIKE PROTEIN 1"/>
    <property type="match status" value="1"/>
</dbReference>
<organism evidence="4 5">
    <name type="scientific">Malaciobacter molluscorum LMG 25693</name>
    <dbReference type="NCBI Taxonomy" id="870501"/>
    <lineage>
        <taxon>Bacteria</taxon>
        <taxon>Pseudomonadati</taxon>
        <taxon>Campylobacterota</taxon>
        <taxon>Epsilonproteobacteria</taxon>
        <taxon>Campylobacterales</taxon>
        <taxon>Arcobacteraceae</taxon>
        <taxon>Malaciobacter</taxon>
    </lineage>
</organism>
<dbReference type="EMBL" id="NXFY01000021">
    <property type="protein sequence ID" value="PHO17214.1"/>
    <property type="molecule type" value="Genomic_DNA"/>
</dbReference>
<evidence type="ECO:0000313" key="5">
    <source>
        <dbReference type="Proteomes" id="UP000221222"/>
    </source>
</evidence>
<dbReference type="Proteomes" id="UP000262712">
    <property type="component" value="Chromosome"/>
</dbReference>
<keyword evidence="1" id="KW-0472">Membrane</keyword>
<gene>
    <name evidence="3" type="ORF">AMOL_0798</name>
    <name evidence="4" type="ORF">CPU12_11460</name>
</gene>
<keyword evidence="1" id="KW-0812">Transmembrane</keyword>
<evidence type="ECO:0000313" key="6">
    <source>
        <dbReference type="Proteomes" id="UP000262712"/>
    </source>
</evidence>
<proteinExistence type="predicted"/>
<evidence type="ECO:0000313" key="3">
    <source>
        <dbReference type="EMBL" id="AXX91793.1"/>
    </source>
</evidence>
<dbReference type="EMBL" id="CP032098">
    <property type="protein sequence ID" value="AXX91793.1"/>
    <property type="molecule type" value="Genomic_DNA"/>
</dbReference>
<dbReference type="InterPro" id="IPR029044">
    <property type="entry name" value="Nucleotide-diphossugar_trans"/>
</dbReference>
<evidence type="ECO:0000259" key="2">
    <source>
        <dbReference type="Pfam" id="PF00535"/>
    </source>
</evidence>
<keyword evidence="5" id="KW-1185">Reference proteome</keyword>